<evidence type="ECO:0000313" key="3">
    <source>
        <dbReference type="Proteomes" id="UP000183257"/>
    </source>
</evidence>
<dbReference type="RefSeq" id="WP_072302619.1">
    <property type="nucleotide sequence ID" value="NZ_FPIY01000001.1"/>
</dbReference>
<proteinExistence type="predicted"/>
<dbReference type="Proteomes" id="UP000183257">
    <property type="component" value="Unassembled WGS sequence"/>
</dbReference>
<gene>
    <name evidence="2" type="ORF">SAMN05660313_00976</name>
</gene>
<name>A0A1K1MWH2_9FLAO</name>
<keyword evidence="1" id="KW-0472">Membrane</keyword>
<feature type="transmembrane region" description="Helical" evidence="1">
    <location>
        <begin position="6"/>
        <end position="30"/>
    </location>
</feature>
<evidence type="ECO:0000313" key="2">
    <source>
        <dbReference type="EMBL" id="SFW27349.1"/>
    </source>
</evidence>
<sequence length="106" mass="11637">MIDNLQLLYGITSVFYAIIAITTIIGSIIYTTKKRGIAGFLMIIGSVVNLFVIIAHPILSALANTAELEQDLFLLINYSITVVNCIFSIIFVIGFLLAIIKLKKDS</sequence>
<accession>A0A1K1MWH2</accession>
<keyword evidence="3" id="KW-1185">Reference proteome</keyword>
<keyword evidence="1" id="KW-1133">Transmembrane helix</keyword>
<feature type="transmembrane region" description="Helical" evidence="1">
    <location>
        <begin position="78"/>
        <end position="100"/>
    </location>
</feature>
<keyword evidence="1" id="KW-0812">Transmembrane</keyword>
<dbReference type="AlphaFoldDB" id="A0A1K1MWH2"/>
<feature type="transmembrane region" description="Helical" evidence="1">
    <location>
        <begin position="37"/>
        <end position="58"/>
    </location>
</feature>
<reference evidence="3" key="1">
    <citation type="submission" date="2016-11" db="EMBL/GenBank/DDBJ databases">
        <authorList>
            <person name="Varghese N."/>
            <person name="Submissions S."/>
        </authorList>
    </citation>
    <scope>NUCLEOTIDE SEQUENCE [LARGE SCALE GENOMIC DNA]</scope>
    <source>
        <strain evidence="3">DSM 24786</strain>
    </source>
</reference>
<evidence type="ECO:0000256" key="1">
    <source>
        <dbReference type="SAM" id="Phobius"/>
    </source>
</evidence>
<organism evidence="2 3">
    <name type="scientific">Cellulophaga fucicola</name>
    <dbReference type="NCBI Taxonomy" id="76595"/>
    <lineage>
        <taxon>Bacteria</taxon>
        <taxon>Pseudomonadati</taxon>
        <taxon>Bacteroidota</taxon>
        <taxon>Flavobacteriia</taxon>
        <taxon>Flavobacteriales</taxon>
        <taxon>Flavobacteriaceae</taxon>
        <taxon>Cellulophaga</taxon>
    </lineage>
</organism>
<dbReference type="EMBL" id="FPIY01000001">
    <property type="protein sequence ID" value="SFW27349.1"/>
    <property type="molecule type" value="Genomic_DNA"/>
</dbReference>
<protein>
    <submittedName>
        <fullName evidence="2">Uncharacterized protein</fullName>
    </submittedName>
</protein>
<dbReference type="STRING" id="76595.SAMN05660313_00976"/>